<dbReference type="Gene3D" id="1.20.5.340">
    <property type="match status" value="1"/>
</dbReference>
<dbReference type="Proteomes" id="UP000886595">
    <property type="component" value="Unassembled WGS sequence"/>
</dbReference>
<dbReference type="AlphaFoldDB" id="A0A8X7R2D3"/>
<keyword evidence="3" id="KW-1185">Reference proteome</keyword>
<comment type="caution">
    <text evidence="2">The sequence shown here is derived from an EMBL/GenBank/DDBJ whole genome shotgun (WGS) entry which is preliminary data.</text>
</comment>
<evidence type="ECO:0000313" key="2">
    <source>
        <dbReference type="EMBL" id="KAG2279928.1"/>
    </source>
</evidence>
<dbReference type="OrthoDB" id="10427896at2759"/>
<feature type="coiled-coil region" evidence="1">
    <location>
        <begin position="55"/>
        <end position="82"/>
    </location>
</feature>
<proteinExistence type="predicted"/>
<keyword evidence="1" id="KW-0175">Coiled coil</keyword>
<reference evidence="2 3" key="1">
    <citation type="submission" date="2020-02" db="EMBL/GenBank/DDBJ databases">
        <authorList>
            <person name="Ma Q."/>
            <person name="Huang Y."/>
            <person name="Song X."/>
            <person name="Pei D."/>
        </authorList>
    </citation>
    <scope>NUCLEOTIDE SEQUENCE [LARGE SCALE GENOMIC DNA]</scope>
    <source>
        <strain evidence="2">Sxm20200214</strain>
        <tissue evidence="2">Leaf</tissue>
    </source>
</reference>
<organism evidence="2 3">
    <name type="scientific">Brassica carinata</name>
    <name type="common">Ethiopian mustard</name>
    <name type="synonym">Abyssinian cabbage</name>
    <dbReference type="NCBI Taxonomy" id="52824"/>
    <lineage>
        <taxon>Eukaryota</taxon>
        <taxon>Viridiplantae</taxon>
        <taxon>Streptophyta</taxon>
        <taxon>Embryophyta</taxon>
        <taxon>Tracheophyta</taxon>
        <taxon>Spermatophyta</taxon>
        <taxon>Magnoliopsida</taxon>
        <taxon>eudicotyledons</taxon>
        <taxon>Gunneridae</taxon>
        <taxon>Pentapetalae</taxon>
        <taxon>rosids</taxon>
        <taxon>malvids</taxon>
        <taxon>Brassicales</taxon>
        <taxon>Brassicaceae</taxon>
        <taxon>Brassiceae</taxon>
        <taxon>Brassica</taxon>
    </lineage>
</organism>
<name>A0A8X7R2D3_BRACI</name>
<dbReference type="EMBL" id="JAAMPC010000011">
    <property type="protein sequence ID" value="KAG2279928.1"/>
    <property type="molecule type" value="Genomic_DNA"/>
</dbReference>
<evidence type="ECO:0000313" key="3">
    <source>
        <dbReference type="Proteomes" id="UP000886595"/>
    </source>
</evidence>
<sequence>MICLRSVTYTIENKCAGPVRKTGTVFGPSARVCDSAMARSAAAVEQQLGESAQRIEILDTSVAELNQKIDRLDERVNTIVATTK</sequence>
<gene>
    <name evidence="2" type="ORF">Bca52824_051148</name>
</gene>
<protein>
    <submittedName>
        <fullName evidence="2">Uncharacterized protein</fullName>
    </submittedName>
</protein>
<evidence type="ECO:0000256" key="1">
    <source>
        <dbReference type="SAM" id="Coils"/>
    </source>
</evidence>
<accession>A0A8X7R2D3</accession>